<feature type="compositionally biased region" description="Low complexity" evidence="2">
    <location>
        <begin position="1118"/>
        <end position="1132"/>
    </location>
</feature>
<dbReference type="Gene3D" id="2.30.42.10">
    <property type="match status" value="1"/>
</dbReference>
<dbReference type="SMART" id="SM01132">
    <property type="entry name" value="DIL"/>
    <property type="match status" value="1"/>
</dbReference>
<dbReference type="GO" id="GO:0032880">
    <property type="term" value="P:regulation of protein localization"/>
    <property type="evidence" value="ECO:0007669"/>
    <property type="project" value="TreeGrafter"/>
</dbReference>
<dbReference type="SUPFAM" id="SSF50156">
    <property type="entry name" value="PDZ domain-like"/>
    <property type="match status" value="1"/>
</dbReference>
<evidence type="ECO:0000313" key="6">
    <source>
        <dbReference type="EMBL" id="NOV48231.1"/>
    </source>
</evidence>
<feature type="compositionally biased region" description="Polar residues" evidence="2">
    <location>
        <begin position="1415"/>
        <end position="1424"/>
    </location>
</feature>
<feature type="compositionally biased region" description="Low complexity" evidence="2">
    <location>
        <begin position="1425"/>
        <end position="1434"/>
    </location>
</feature>
<feature type="compositionally biased region" description="Basic and acidic residues" evidence="2">
    <location>
        <begin position="1524"/>
        <end position="1537"/>
    </location>
</feature>
<organism evidence="6">
    <name type="scientific">Xenopsylla cheopis</name>
    <name type="common">Oriental rat flea</name>
    <name type="synonym">Pulex cheopis</name>
    <dbReference type="NCBI Taxonomy" id="163159"/>
    <lineage>
        <taxon>Eukaryota</taxon>
        <taxon>Metazoa</taxon>
        <taxon>Ecdysozoa</taxon>
        <taxon>Arthropoda</taxon>
        <taxon>Hexapoda</taxon>
        <taxon>Insecta</taxon>
        <taxon>Pterygota</taxon>
        <taxon>Neoptera</taxon>
        <taxon>Endopterygota</taxon>
        <taxon>Siphonaptera</taxon>
        <taxon>Pulicidae</taxon>
        <taxon>Xenopsyllinae</taxon>
        <taxon>Xenopsylla</taxon>
    </lineage>
</organism>
<feature type="domain" description="Dilute" evidence="5">
    <location>
        <begin position="651"/>
        <end position="885"/>
    </location>
</feature>
<dbReference type="CDD" id="cd06789">
    <property type="entry name" value="PDZ_AFDN-like"/>
    <property type="match status" value="1"/>
</dbReference>
<feature type="domain" description="Ras-associating" evidence="4">
    <location>
        <begin position="40"/>
        <end position="134"/>
    </location>
</feature>
<dbReference type="Pfam" id="PF00595">
    <property type="entry name" value="PDZ"/>
    <property type="match status" value="1"/>
</dbReference>
<dbReference type="SUPFAM" id="SSF54236">
    <property type="entry name" value="Ubiquitin-like"/>
    <property type="match status" value="2"/>
</dbReference>
<accession>A0A6M2DSU9</accession>
<dbReference type="FunFam" id="3.10.20.90:FF:000033">
    <property type="entry name" value="afadin isoform X1"/>
    <property type="match status" value="1"/>
</dbReference>
<dbReference type="CDD" id="cd01781">
    <property type="entry name" value="RA2_Afadin"/>
    <property type="match status" value="1"/>
</dbReference>
<dbReference type="GO" id="GO:0007165">
    <property type="term" value="P:signal transduction"/>
    <property type="evidence" value="ECO:0007669"/>
    <property type="project" value="InterPro"/>
</dbReference>
<dbReference type="SMART" id="SM00314">
    <property type="entry name" value="RA"/>
    <property type="match status" value="2"/>
</dbReference>
<feature type="compositionally biased region" description="Polar residues" evidence="2">
    <location>
        <begin position="1173"/>
        <end position="1195"/>
    </location>
</feature>
<keyword evidence="1" id="KW-0130">Cell adhesion</keyword>
<feature type="region of interest" description="Disordered" evidence="2">
    <location>
        <begin position="1371"/>
        <end position="1437"/>
    </location>
</feature>
<reference evidence="6" key="1">
    <citation type="submission" date="2020-03" db="EMBL/GenBank/DDBJ databases">
        <title>Transcriptomic Profiling of the Digestive Tract of the Rat Flea, Xenopsylla cheopis, Following Blood Feeding and Infection with Yersinia pestis.</title>
        <authorList>
            <person name="Bland D.M."/>
            <person name="Martens C.A."/>
            <person name="Virtaneva K."/>
            <person name="Kanakabandi K."/>
            <person name="Long D."/>
            <person name="Rosenke R."/>
            <person name="Saturday G.A."/>
            <person name="Hoyt F.H."/>
            <person name="Bruno D.P."/>
            <person name="Ribeiro J.M.C."/>
            <person name="Hinnebusch J."/>
        </authorList>
    </citation>
    <scope>NUCLEOTIDE SEQUENCE</scope>
</reference>
<dbReference type="InterPro" id="IPR028842">
    <property type="entry name" value="Afadin"/>
</dbReference>
<dbReference type="InterPro" id="IPR002710">
    <property type="entry name" value="Dilute_dom"/>
</dbReference>
<dbReference type="SMART" id="SM00228">
    <property type="entry name" value="PDZ"/>
    <property type="match status" value="1"/>
</dbReference>
<dbReference type="CDD" id="cd15471">
    <property type="entry name" value="Myo5p-like_CBD_afadin"/>
    <property type="match status" value="1"/>
</dbReference>
<feature type="region of interest" description="Disordered" evidence="2">
    <location>
        <begin position="1092"/>
        <end position="1195"/>
    </location>
</feature>
<dbReference type="GO" id="GO:0050839">
    <property type="term" value="F:cell adhesion molecule binding"/>
    <property type="evidence" value="ECO:0007669"/>
    <property type="project" value="TreeGrafter"/>
</dbReference>
<dbReference type="InterPro" id="IPR008984">
    <property type="entry name" value="SMAD_FHA_dom_sf"/>
</dbReference>
<dbReference type="InterPro" id="IPR029071">
    <property type="entry name" value="Ubiquitin-like_domsf"/>
</dbReference>
<dbReference type="EMBL" id="GIIL01004505">
    <property type="protein sequence ID" value="NOV48231.1"/>
    <property type="molecule type" value="Transcribed_RNA"/>
</dbReference>
<feature type="region of interest" description="Disordered" evidence="2">
    <location>
        <begin position="154"/>
        <end position="181"/>
    </location>
</feature>
<dbReference type="InterPro" id="IPR037977">
    <property type="entry name" value="CBD_Afadin"/>
</dbReference>
<dbReference type="Gene3D" id="2.60.200.20">
    <property type="match status" value="1"/>
</dbReference>
<evidence type="ECO:0000256" key="2">
    <source>
        <dbReference type="SAM" id="MobiDB-lite"/>
    </source>
</evidence>
<dbReference type="PROSITE" id="PS51126">
    <property type="entry name" value="DILUTE"/>
    <property type="match status" value="1"/>
</dbReference>
<evidence type="ECO:0000256" key="1">
    <source>
        <dbReference type="ARBA" id="ARBA00022889"/>
    </source>
</evidence>
<dbReference type="Gene3D" id="3.10.20.90">
    <property type="entry name" value="Phosphatidylinositol 3-kinase Catalytic Subunit, Chain A, domain 1"/>
    <property type="match status" value="2"/>
</dbReference>
<dbReference type="InterPro" id="IPR036034">
    <property type="entry name" value="PDZ_sf"/>
</dbReference>
<evidence type="ECO:0000259" key="5">
    <source>
        <dbReference type="PROSITE" id="PS51126"/>
    </source>
</evidence>
<evidence type="ECO:0000259" key="4">
    <source>
        <dbReference type="PROSITE" id="PS50200"/>
    </source>
</evidence>
<dbReference type="PROSITE" id="PS50106">
    <property type="entry name" value="PDZ"/>
    <property type="match status" value="1"/>
</dbReference>
<feature type="compositionally biased region" description="Polar residues" evidence="2">
    <location>
        <begin position="1802"/>
        <end position="1823"/>
    </location>
</feature>
<dbReference type="SUPFAM" id="SSF49879">
    <property type="entry name" value="SMAD/FHA domain"/>
    <property type="match status" value="1"/>
</dbReference>
<dbReference type="FunFam" id="2.30.42.10:FF:000032">
    <property type="entry name" value="Afadin isoform A"/>
    <property type="match status" value="1"/>
</dbReference>
<dbReference type="InterPro" id="IPR001478">
    <property type="entry name" value="PDZ"/>
</dbReference>
<dbReference type="Pfam" id="PF00498">
    <property type="entry name" value="FHA"/>
    <property type="match status" value="1"/>
</dbReference>
<dbReference type="GO" id="GO:0005912">
    <property type="term" value="C:adherens junction"/>
    <property type="evidence" value="ECO:0007669"/>
    <property type="project" value="TreeGrafter"/>
</dbReference>
<dbReference type="InterPro" id="IPR000253">
    <property type="entry name" value="FHA_dom"/>
</dbReference>
<feature type="compositionally biased region" description="Polar residues" evidence="2">
    <location>
        <begin position="1837"/>
        <end position="1846"/>
    </location>
</feature>
<feature type="compositionally biased region" description="Basic and acidic residues" evidence="2">
    <location>
        <begin position="1934"/>
        <end position="1952"/>
    </location>
</feature>
<name>A0A6M2DSU9_XENCH</name>
<feature type="region of interest" description="Disordered" evidence="2">
    <location>
        <begin position="1576"/>
        <end position="1596"/>
    </location>
</feature>
<feature type="region of interest" description="Disordered" evidence="2">
    <location>
        <begin position="1766"/>
        <end position="1787"/>
    </location>
</feature>
<proteinExistence type="predicted"/>
<dbReference type="GO" id="GO:0007155">
    <property type="term" value="P:cell adhesion"/>
    <property type="evidence" value="ECO:0007669"/>
    <property type="project" value="UniProtKB-KW"/>
</dbReference>
<sequence length="1952" mass="218511">MNANDKRQLEREALRSVIQQWNANRVDLFELSEPNEDLEFHGVMRFYFQDSGQKVATKCIRVASDATVTDVIETLIEKFRPDMRMLSLPSYALYEVHSNHEERRLSPSEKPLLVQLNWHIDDREGRFLLRNVDHKTNAPAVDFAETNNFKRKLSKREKKELKKKEKLSRLQSDASKENKNAEKLYTELPETSFTRSISNPEAVMRRRRQQKLERKLQQFRSKDGGPDTGGTLKIYGESLCRDVPYKTLLLSVRDCAQAVVREMLTKYGLEKADPMHHCLVQVNGDGSEYILDDDECPLAILMNQQNSRGSIMFHVRRRPADAQPRRRKKKPLSGPQGATTSGLDWSEGPALLEIGPHGQQLEGGRRIRVTSEPVEVGSASSAGVQIFGPMIQPKHCLIAIQDNVCVVTPLHTDAPTFVNGHRIYQPTILHHGSVVMFGRVASFKYSDSQQDGRLNRHLAISQSHLDNASVYDRSPTSPVPDERALSPLDNMNDLTMEAMNHLKHGAHDMTDYALKHENDNHLATRTVTGSKSHTDLNDPGRDNFETTFDLDGNVETKSVGSAKSAGSNQEIRTNNLRTGQELILPAVLEFPEPPQDIFLRHVITELDVNIPTFKLAPVYTLYLCARYRASTHYRPELQPTERANKLTILLHQIANIIHDVIKERYKDAKSLSFWMANSSEFLHFLKSDRHISAFSIQAQEVLAECVQSAFRYLVSCFHVDLSEMLGQFLSENIDHDSAAGLVLSVLGSVMALLRRCRVNAALTIQLFSQLFYFINVKCFNKVVTTPQMCSPLWGQRIQLRLIQLQQWAERQGLELAADCHLAKIVQCTHLLQAPKNIPDDIAAINETCFKLNSLQMSALLRQCSDNVAPPLIEIAVRNAESIADELIRGDGREIMLEEASELSLALLLPDDGFSCDVVKGVPHGLVDFLQPLQSTGLCRLAVQPTSIGHWTVYMHHYHARSSSALSNKACQPEIQVIKLHKNSNGMGLSIVAAKGAGQDKLGIYIKSVVSGGAADLDQRLQAGDQLLRVDGQSLIGITQEKAAEYLMHTGSIVTLEVAKQGAIYHGLATLLQQPSPLLNQGTRRMSERDLPSCVGAEGSAKSILPSSKSVPALHHVGSSSQEMSSQSASVKSHSTHNLTQNTVPNMQDQGFYQNLSVYRGNSSQPNLGDRGTTLRSSQNLLQQNPPQSTRPASAYFPNQSQVPIQTSNQSVPNLRSQSTKDIANFSRENLAQQSLRNTHNYNITPSMPNITSNSQQMMNNYNGQMLNHSMSQISNVPALNHSMPNTNQQYNNHGFNSTTLAPVSNTLLHQMHSVDQVGTGMSNNQRGLAKMVEMSEEVRRRQYRVPNTGPLSPTRTRPVYGSEPQTYQQNVITSPVKQTPNVAPKPQIKRSKGQDEGPLSPPIPPTSTHPLYRGSSVQNMSHLGNNINNMNQSNTQFTQSYPNHQQILSGQQSYNSQQMFNENAQPNVSVYQQQADYGNQFSQQFSNTNAGYTASMADPPRVNFYPTNVQGLQARPGFGANNPWEREEREKELEARREQTRQWREQQIAELSLLQSRTPQQEEQLRALKLEREFQRRAQEAQNEEESEQDKETAERVQGILRQAQQNSLISQKTDSKIIHHVPSNAGTISTSMIATRQQEDISNQVTSNVNQAYNSTDDTIVTSSNLRETNTPKSILKQNMRLENLNLTSSPTKQNKNTHFAESIASQSLSFDTPNSNLTSNANLSKITKNLANLSFNKSTENVDSSCNQFNSSTVYNMQRDYSQYKKEQSIEPVSSPPPPPERNSSFQVMNQQTALRNSITSPLTPTSAASNISQVVTSQQSARDRRVSFNENEDVSASVTSNPPQDLEIIREDPDKFITEAEGMLQGPQTPEALVTNTPGVIGAQEVYRDPRQKRLLEQQRQAQTTTTPIPEKLSFKEKMKMFALESGENQTPRDKLKISRAQRDIDAVH</sequence>
<feature type="region of interest" description="Disordered" evidence="2">
    <location>
        <begin position="1513"/>
        <end position="1537"/>
    </location>
</feature>
<dbReference type="PANTHER" id="PTHR10398">
    <property type="entry name" value="AFADIN"/>
    <property type="match status" value="1"/>
</dbReference>
<feature type="region of interest" description="Disordered" evidence="2">
    <location>
        <begin position="316"/>
        <end position="349"/>
    </location>
</feature>
<feature type="compositionally biased region" description="Polar residues" evidence="2">
    <location>
        <begin position="1371"/>
        <end position="1381"/>
    </location>
</feature>
<dbReference type="CDD" id="cd01782">
    <property type="entry name" value="RA1_Afadin"/>
    <property type="match status" value="1"/>
</dbReference>
<dbReference type="InterPro" id="IPR000159">
    <property type="entry name" value="RA_dom"/>
</dbReference>
<evidence type="ECO:0000259" key="3">
    <source>
        <dbReference type="PROSITE" id="PS50106"/>
    </source>
</evidence>
<dbReference type="Pfam" id="PF01843">
    <property type="entry name" value="DIL"/>
    <property type="match status" value="1"/>
</dbReference>
<dbReference type="PANTHER" id="PTHR10398:SF2">
    <property type="entry name" value="AFADIN"/>
    <property type="match status" value="1"/>
</dbReference>
<dbReference type="Pfam" id="PF00788">
    <property type="entry name" value="RA"/>
    <property type="match status" value="2"/>
</dbReference>
<protein>
    <submittedName>
        <fullName evidence="6">Putative actin filament-binding protein afadin</fullName>
    </submittedName>
</protein>
<feature type="domain" description="PDZ" evidence="3">
    <location>
        <begin position="976"/>
        <end position="1061"/>
    </location>
</feature>
<feature type="region of interest" description="Disordered" evidence="2">
    <location>
        <begin position="1928"/>
        <end position="1952"/>
    </location>
</feature>
<dbReference type="PROSITE" id="PS50200">
    <property type="entry name" value="RA"/>
    <property type="match status" value="2"/>
</dbReference>
<feature type="domain" description="Ras-associating" evidence="4">
    <location>
        <begin position="228"/>
        <end position="320"/>
    </location>
</feature>
<feature type="region of interest" description="Disordered" evidence="2">
    <location>
        <begin position="1802"/>
        <end position="1849"/>
    </location>
</feature>
<feature type="compositionally biased region" description="Polar residues" evidence="2">
    <location>
        <begin position="1135"/>
        <end position="1166"/>
    </location>
</feature>